<feature type="compositionally biased region" description="Basic and acidic residues" evidence="6">
    <location>
        <begin position="466"/>
        <end position="475"/>
    </location>
</feature>
<evidence type="ECO:0000256" key="3">
    <source>
        <dbReference type="ARBA" id="ARBA00022588"/>
    </source>
</evidence>
<evidence type="ECO:0000256" key="4">
    <source>
        <dbReference type="ARBA" id="ARBA00022843"/>
    </source>
</evidence>
<feature type="region of interest" description="Disordered" evidence="6">
    <location>
        <begin position="449"/>
        <end position="475"/>
    </location>
</feature>
<keyword evidence="5" id="KW-0391">Immunity</keyword>
<dbReference type="InterPro" id="IPR011029">
    <property type="entry name" value="DEATH-like_dom_sf"/>
</dbReference>
<keyword evidence="1" id="KW-1017">Isopeptide bond</keyword>
<comment type="caution">
    <text evidence="8">The sequence shown here is derived from an EMBL/GenBank/DDBJ whole genome shotgun (WGS) entry which is preliminary data.</text>
</comment>
<evidence type="ECO:0000256" key="1">
    <source>
        <dbReference type="ARBA" id="ARBA00022499"/>
    </source>
</evidence>
<keyword evidence="9" id="KW-1185">Reference proteome</keyword>
<evidence type="ECO:0000313" key="8">
    <source>
        <dbReference type="EMBL" id="KAK7109016.1"/>
    </source>
</evidence>
<dbReference type="Gene3D" id="1.10.533.10">
    <property type="entry name" value="Death Domain, Fas"/>
    <property type="match status" value="1"/>
</dbReference>
<dbReference type="Proteomes" id="UP001374579">
    <property type="component" value="Unassembled WGS sequence"/>
</dbReference>
<accession>A0AAN9BMI6</accession>
<dbReference type="CDD" id="cd01671">
    <property type="entry name" value="CARD"/>
    <property type="match status" value="1"/>
</dbReference>
<dbReference type="Pfam" id="PF16739">
    <property type="entry name" value="CARD_2"/>
    <property type="match status" value="1"/>
</dbReference>
<evidence type="ECO:0000313" key="9">
    <source>
        <dbReference type="Proteomes" id="UP001374579"/>
    </source>
</evidence>
<dbReference type="SUPFAM" id="SSF47986">
    <property type="entry name" value="DEATH domain"/>
    <property type="match status" value="1"/>
</dbReference>
<evidence type="ECO:0000259" key="7">
    <source>
        <dbReference type="Pfam" id="PF16739"/>
    </source>
</evidence>
<feature type="compositionally biased region" description="Basic and acidic residues" evidence="6">
    <location>
        <begin position="316"/>
        <end position="331"/>
    </location>
</feature>
<name>A0AAN9BMI6_9CAEN</name>
<feature type="domain" description="Caspase recruitment" evidence="7">
    <location>
        <begin position="121"/>
        <end position="212"/>
    </location>
</feature>
<evidence type="ECO:0000256" key="5">
    <source>
        <dbReference type="ARBA" id="ARBA00022859"/>
    </source>
</evidence>
<feature type="region of interest" description="Disordered" evidence="6">
    <location>
        <begin position="387"/>
        <end position="419"/>
    </location>
</feature>
<dbReference type="InterPro" id="IPR031964">
    <property type="entry name" value="CARD_dom"/>
</dbReference>
<evidence type="ECO:0000256" key="2">
    <source>
        <dbReference type="ARBA" id="ARBA00022553"/>
    </source>
</evidence>
<dbReference type="AlphaFoldDB" id="A0AAN9BMI6"/>
<keyword evidence="4" id="KW-0832">Ubl conjugation</keyword>
<proteinExistence type="predicted"/>
<dbReference type="GO" id="GO:0005737">
    <property type="term" value="C:cytoplasm"/>
    <property type="evidence" value="ECO:0007669"/>
    <property type="project" value="UniProtKB-ARBA"/>
</dbReference>
<protein>
    <recommendedName>
        <fullName evidence="7">Caspase recruitment domain-containing protein</fullName>
    </recommendedName>
</protein>
<dbReference type="GO" id="GO:0045087">
    <property type="term" value="P:innate immune response"/>
    <property type="evidence" value="ECO:0007669"/>
    <property type="project" value="UniProtKB-KW"/>
</dbReference>
<dbReference type="EMBL" id="JBAMIC010000003">
    <property type="protein sequence ID" value="KAK7109016.1"/>
    <property type="molecule type" value="Genomic_DNA"/>
</dbReference>
<evidence type="ECO:0000256" key="6">
    <source>
        <dbReference type="SAM" id="MobiDB-lite"/>
    </source>
</evidence>
<sequence>MAGRSSPVRTRSEKAALTSKWRWRVQHFLPQLTGNARPFNIIRKMKPPLNIDDPVVREIITLDNEDQCVKATEKLLDYLVSEEGLQPGEIADRWLAFDVALSEAHPLLYDIVHGKIDSMVQEQQKQAVNACMEELSNGLDPRHLYDFLVSKDLLADTEMETLTCKGEHKGPIQSAFYMLSHLHRSANRNWYKDFVKVLGESGYEELVQILNDKYKEIVSNWDTNRVSGASPSRQADPARFFPAKPMPVQQESALCGNFQKQLSLQNTRESSMPQKVQCRDCRGMFNNGARHRCNALAASPAVIQEQGNATASSGARPKDKPTANANLHEKQALGQAAATTRRWDSMTTSQSVNAAELPAAIATPKKQQCPYCKIMFERLGAHKCKAQGHAEPASTEQGHATGGSGVRPAEVPPGSTTAKKQQCPYCKIMFERLGAHKCKAVGQTALASTKQGGATGGSGAQPIKGTDAKEKPKEQCPHCKNKYVNLKNHKKCTAQS</sequence>
<keyword evidence="3" id="KW-0399">Innate immunity</keyword>
<gene>
    <name evidence="8" type="ORF">V1264_013134</name>
</gene>
<feature type="region of interest" description="Disordered" evidence="6">
    <location>
        <begin position="304"/>
        <end position="349"/>
    </location>
</feature>
<reference evidence="8 9" key="1">
    <citation type="submission" date="2024-02" db="EMBL/GenBank/DDBJ databases">
        <title>Chromosome-scale genome assembly of the rough periwinkle Littorina saxatilis.</title>
        <authorList>
            <person name="De Jode A."/>
            <person name="Faria R."/>
            <person name="Formenti G."/>
            <person name="Sims Y."/>
            <person name="Smith T.P."/>
            <person name="Tracey A."/>
            <person name="Wood J.M.D."/>
            <person name="Zagrodzka Z.B."/>
            <person name="Johannesson K."/>
            <person name="Butlin R.K."/>
            <person name="Leder E.H."/>
        </authorList>
    </citation>
    <scope>NUCLEOTIDE SEQUENCE [LARGE SCALE GENOMIC DNA]</scope>
    <source>
        <strain evidence="8">Snail1</strain>
        <tissue evidence="8">Muscle</tissue>
    </source>
</reference>
<keyword evidence="2" id="KW-0597">Phosphoprotein</keyword>
<organism evidence="8 9">
    <name type="scientific">Littorina saxatilis</name>
    <dbReference type="NCBI Taxonomy" id="31220"/>
    <lineage>
        <taxon>Eukaryota</taxon>
        <taxon>Metazoa</taxon>
        <taxon>Spiralia</taxon>
        <taxon>Lophotrochozoa</taxon>
        <taxon>Mollusca</taxon>
        <taxon>Gastropoda</taxon>
        <taxon>Caenogastropoda</taxon>
        <taxon>Littorinimorpha</taxon>
        <taxon>Littorinoidea</taxon>
        <taxon>Littorinidae</taxon>
        <taxon>Littorina</taxon>
    </lineage>
</organism>